<dbReference type="AlphaFoldDB" id="A0A8H4VJ00"/>
<proteinExistence type="predicted"/>
<gene>
    <name evidence="3" type="ORF">D9613_012029</name>
</gene>
<accession>A0A8H4VJ00</accession>
<dbReference type="Gene3D" id="3.40.50.300">
    <property type="entry name" value="P-loop containing nucleotide triphosphate hydrolases"/>
    <property type="match status" value="1"/>
</dbReference>
<protein>
    <recommendedName>
        <fullName evidence="2">Nephrocystin 3-like N-terminal domain-containing protein</fullName>
    </recommendedName>
</protein>
<evidence type="ECO:0000313" key="3">
    <source>
        <dbReference type="EMBL" id="KAF4609674.1"/>
    </source>
</evidence>
<dbReference type="PANTHER" id="PTHR10039:SF14">
    <property type="entry name" value="NACHT DOMAIN-CONTAINING PROTEIN"/>
    <property type="match status" value="1"/>
</dbReference>
<keyword evidence="1" id="KW-0677">Repeat</keyword>
<dbReference type="PANTHER" id="PTHR10039">
    <property type="entry name" value="AMELOGENIN"/>
    <property type="match status" value="1"/>
</dbReference>
<reference evidence="3 4" key="1">
    <citation type="submission" date="2019-12" db="EMBL/GenBank/DDBJ databases">
        <authorList>
            <person name="Floudas D."/>
            <person name="Bentzer J."/>
            <person name="Ahren D."/>
            <person name="Johansson T."/>
            <person name="Persson P."/>
            <person name="Tunlid A."/>
        </authorList>
    </citation>
    <scope>NUCLEOTIDE SEQUENCE [LARGE SCALE GENOMIC DNA]</scope>
    <source>
        <strain evidence="3 4">CBS 102.39</strain>
    </source>
</reference>
<dbReference type="SUPFAM" id="SSF52540">
    <property type="entry name" value="P-loop containing nucleoside triphosphate hydrolases"/>
    <property type="match status" value="1"/>
</dbReference>
<evidence type="ECO:0000313" key="4">
    <source>
        <dbReference type="Proteomes" id="UP000521872"/>
    </source>
</evidence>
<dbReference type="InterPro" id="IPR056884">
    <property type="entry name" value="NPHP3-like_N"/>
</dbReference>
<feature type="domain" description="Nephrocystin 3-like N-terminal" evidence="2">
    <location>
        <begin position="87"/>
        <end position="242"/>
    </location>
</feature>
<name>A0A8H4VJ00_9AGAR</name>
<keyword evidence="4" id="KW-1185">Reference proteome</keyword>
<evidence type="ECO:0000259" key="2">
    <source>
        <dbReference type="Pfam" id="PF24883"/>
    </source>
</evidence>
<dbReference type="InterPro" id="IPR027417">
    <property type="entry name" value="P-loop_NTPase"/>
</dbReference>
<organism evidence="3 4">
    <name type="scientific">Agrocybe pediades</name>
    <dbReference type="NCBI Taxonomy" id="84607"/>
    <lineage>
        <taxon>Eukaryota</taxon>
        <taxon>Fungi</taxon>
        <taxon>Dikarya</taxon>
        <taxon>Basidiomycota</taxon>
        <taxon>Agaricomycotina</taxon>
        <taxon>Agaricomycetes</taxon>
        <taxon>Agaricomycetidae</taxon>
        <taxon>Agaricales</taxon>
        <taxon>Agaricineae</taxon>
        <taxon>Strophariaceae</taxon>
        <taxon>Agrocybe</taxon>
    </lineage>
</organism>
<comment type="caution">
    <text evidence="3">The sequence shown here is derived from an EMBL/GenBank/DDBJ whole genome shotgun (WGS) entry which is preliminary data.</text>
</comment>
<dbReference type="EMBL" id="JAACJL010000060">
    <property type="protein sequence ID" value="KAF4609674.1"/>
    <property type="molecule type" value="Genomic_DNA"/>
</dbReference>
<dbReference type="Pfam" id="PF24883">
    <property type="entry name" value="NPHP3_N"/>
    <property type="match status" value="1"/>
</dbReference>
<evidence type="ECO:0000256" key="1">
    <source>
        <dbReference type="ARBA" id="ARBA00022737"/>
    </source>
</evidence>
<dbReference type="Proteomes" id="UP000521872">
    <property type="component" value="Unassembled WGS sequence"/>
</dbReference>
<sequence>MQGMLPPSVTTTMISGNRVLVTGGDFTQNNYHGQKAAIDKLIDAIAPNAFHDSEARFDPPKCHPRTRVKILDEIMGRIVGQSQDTPVKPFLWLNGAAGAGKSAIAQSIVERCVEQGLRVASFFFSRSDSTRNHAKPLVATLAYQLYQSFPGTEVQAEIVSTIIKEPLIFTKQIQQQFTALVVQPLKAYFSRQKEAEPQTFFLIVIDGLDECIERALQKAILSGLAESLRDFGSYIRIFIASRPEYDITQSFGAKHLKDVHTRLSLDLDRESNAITDIKLYLSDKFEQIKDECNDDPDFRPKLNQSWPGEEVIEKLAWKSSGQFIYAATVIRYVKSARPIRPDRNLDMVLELRPHDGDHPFAELDALYEKILESCKNIEKVLDVLSFKMTAHNFIQDVFVLVCENVLSYEPGDIGRLFCDLRALVAVGISPSPNNPRDNCFTILHASFTDYLRDEARSKQFYIDLHGKYFGRHMANVLNYLASCGSDHVGPFTEGSLGNLVAAYFFGHSYEFSSFTIPPELLQAVSSFPLVEFLAPHISFSDVDDEALMFAVAFLHMLRIMALKEPTYSYIEDHQHKNLDSVMIRPLQKYFDNDRLALVLTLFYHLGSDQFVPWCATWSTFEEPLATFGSDVLPDSTFTWILLDNEHFLDVEKLRLAYLWSHAKLDTSLEDGFFTLNTDDFLNYLTYFDYMHRLLRSVSAPTPTVYAKASKECLDALPLLREPSFFWKRNARGVENTEDDPCPYLVFDNRHFVGPWLFDVEIDRPSRSDSDAQDENTFVMEDYEDEQSDRDDDELEDQELRESLGKAYFTLLGYLIYFLPRCGRSDGLIAACKKQQSVYTNKPNNPFPIRWRRLHIEINNYLARV</sequence>